<proteinExistence type="inferred from homology"/>
<dbReference type="CDD" id="cd00200">
    <property type="entry name" value="WD40"/>
    <property type="match status" value="1"/>
</dbReference>
<evidence type="ECO:0000313" key="9">
    <source>
        <dbReference type="Proteomes" id="UP000030764"/>
    </source>
</evidence>
<dbReference type="PROSITE" id="PS50294">
    <property type="entry name" value="WD_REPEATS_REGION"/>
    <property type="match status" value="2"/>
</dbReference>
<dbReference type="PANTHER" id="PTHR19878">
    <property type="entry name" value="AUTOPHAGY PROTEIN 16-LIKE"/>
    <property type="match status" value="1"/>
</dbReference>
<evidence type="ECO:0000313" key="7">
    <source>
        <dbReference type="EMBL" id="KFD53123.1"/>
    </source>
</evidence>
<dbReference type="PRINTS" id="PR00320">
    <property type="entry name" value="GPROTEINBRPT"/>
</dbReference>
<evidence type="ECO:0000256" key="3">
    <source>
        <dbReference type="ARBA" id="ARBA00022737"/>
    </source>
</evidence>
<evidence type="ECO:0000256" key="1">
    <source>
        <dbReference type="ARBA" id="ARBA00009271"/>
    </source>
</evidence>
<dbReference type="Gene3D" id="2.130.10.10">
    <property type="entry name" value="YVTN repeat-like/Quinoprotein amine dehydrogenase"/>
    <property type="match status" value="2"/>
</dbReference>
<evidence type="ECO:0000256" key="5">
    <source>
        <dbReference type="SAM" id="Coils"/>
    </source>
</evidence>
<comment type="similarity">
    <text evidence="1">Belongs to the WD repeat ATG16 family.</text>
</comment>
<dbReference type="GO" id="GO:0034045">
    <property type="term" value="C:phagophore assembly site membrane"/>
    <property type="evidence" value="ECO:0007669"/>
    <property type="project" value="TreeGrafter"/>
</dbReference>
<dbReference type="PANTHER" id="PTHR19878:SF8">
    <property type="entry name" value="AUTOPHAGY-RELATED 16, ISOFORM F"/>
    <property type="match status" value="1"/>
</dbReference>
<dbReference type="GO" id="GO:0000421">
    <property type="term" value="C:autophagosome membrane"/>
    <property type="evidence" value="ECO:0007669"/>
    <property type="project" value="TreeGrafter"/>
</dbReference>
<dbReference type="InterPro" id="IPR036322">
    <property type="entry name" value="WD40_repeat_dom_sf"/>
</dbReference>
<dbReference type="SUPFAM" id="SSF50978">
    <property type="entry name" value="WD40 repeat-like"/>
    <property type="match status" value="1"/>
</dbReference>
<organism evidence="8">
    <name type="scientific">Trichuris suis</name>
    <name type="common">pig whipworm</name>
    <dbReference type="NCBI Taxonomy" id="68888"/>
    <lineage>
        <taxon>Eukaryota</taxon>
        <taxon>Metazoa</taxon>
        <taxon>Ecdysozoa</taxon>
        <taxon>Nematoda</taxon>
        <taxon>Enoplea</taxon>
        <taxon>Dorylaimia</taxon>
        <taxon>Trichinellida</taxon>
        <taxon>Trichuridae</taxon>
        <taxon>Trichuris</taxon>
    </lineage>
</organism>
<dbReference type="InterPro" id="IPR027417">
    <property type="entry name" value="P-loop_NTPase"/>
</dbReference>
<sequence length="816" mass="93191">MPLPAWVNTRKDLYCYFWSFANVAMTYRDIVYEQLRTRNRNIDAAYEEIMDSYAELLDCVLYMRSHLKRADVADKPTCSGSDAEREKERLVEAQLLELQQERAELYKRKGETAEAMLELNKKFENMERERSELLKQLELARSKLAALENDNQRLKESLEELDRLNQCLKDENFVLQSTSNVLEQNNRQLTVENAQLLERWKSLNQREADLLNLQNDLQIEIQSLRVQRQLADAAKPFLDLEIAQEILPTASVPLSCRSSSLPSFRKAHFEAHDSEVLALAWAHDRDLLATGGADRRLKLWEICDGRQSRAESLTGCNQAITCIDMSIDDTLVLAGSNDFAIRIWGVSDNRLRHTLTGHSGKVLCAKFTSQQDMVVSGSNDRTLKIWNLRQRACSKTLFPASSCNDITLVGGSAVTIISGHFDKKLRFWDYRCDTVIKEVEMPARITSLDLSFDEQSLLCAVRDDSLHCVDLRQNRIVRTYADENFKIGYDFAKARFSPDDRYCVCGSADGSVYFWDVQSGRLVQTLSNTQSGGSCITASSWNAQGTIVATCDRHKCVSLWMNGRMIGRYHTETAVQLFSRFGNKPSLNIHLGGLLDEALAPKQILEINGETVSGRSLLLLDLIASCIMNTEEGGLAKGVLFIDCARHFSLEALAITIDCRLNDHDEIKLKTVLSRLHYICCNDANDLMHSFDLIDDILQRTPNLFSLLIVDDVSYYWWENVADIYSCQRRLARRFSQAITEHSLVGVFTRHLVPRRPIYGEQTGRICTLFDSSWSFVQRKRLHVQRLQLNCFSCTCENRIVYFRTSDRGVVYHNEA</sequence>
<dbReference type="InterPro" id="IPR013923">
    <property type="entry name" value="Autophagy-rel_prot_16_dom"/>
</dbReference>
<dbReference type="PROSITE" id="PS00678">
    <property type="entry name" value="WD_REPEATS_1"/>
    <property type="match status" value="2"/>
</dbReference>
<feature type="repeat" description="WD" evidence="4">
    <location>
        <begin position="313"/>
        <end position="354"/>
    </location>
</feature>
<protein>
    <recommendedName>
        <fullName evidence="6">Autophagy-related protein 16 domain-containing protein</fullName>
    </recommendedName>
</protein>
<dbReference type="EMBL" id="KL367486">
    <property type="protein sequence ID" value="KFD70732.1"/>
    <property type="molecule type" value="Genomic_DNA"/>
</dbReference>
<keyword evidence="9" id="KW-1185">Reference proteome</keyword>
<dbReference type="EMBL" id="KL363220">
    <property type="protein sequence ID" value="KFD53123.1"/>
    <property type="molecule type" value="Genomic_DNA"/>
</dbReference>
<dbReference type="InterPro" id="IPR020472">
    <property type="entry name" value="WD40_PAC1"/>
</dbReference>
<keyword evidence="5" id="KW-0175">Coiled coil</keyword>
<dbReference type="Pfam" id="PF08614">
    <property type="entry name" value="ATG16"/>
    <property type="match status" value="1"/>
</dbReference>
<dbReference type="SMART" id="SM00320">
    <property type="entry name" value="WD40"/>
    <property type="match status" value="7"/>
</dbReference>
<evidence type="ECO:0000313" key="8">
    <source>
        <dbReference type="EMBL" id="KFD70732.1"/>
    </source>
</evidence>
<feature type="domain" description="Autophagy-related protein 16" evidence="6">
    <location>
        <begin position="33"/>
        <end position="212"/>
    </location>
</feature>
<feature type="repeat" description="WD" evidence="4">
    <location>
        <begin position="496"/>
        <end position="525"/>
    </location>
</feature>
<dbReference type="InterPro" id="IPR019775">
    <property type="entry name" value="WD40_repeat_CS"/>
</dbReference>
<dbReference type="InterPro" id="IPR015943">
    <property type="entry name" value="WD40/YVTN_repeat-like_dom_sf"/>
</dbReference>
<dbReference type="Proteomes" id="UP000030764">
    <property type="component" value="Unassembled WGS sequence"/>
</dbReference>
<gene>
    <name evidence="7" type="ORF">M513_06037</name>
    <name evidence="8" type="ORF">M514_06037</name>
</gene>
<dbReference type="Gene3D" id="3.40.50.300">
    <property type="entry name" value="P-loop containing nucleotide triphosphate hydrolases"/>
    <property type="match status" value="1"/>
</dbReference>
<dbReference type="GO" id="GO:0000045">
    <property type="term" value="P:autophagosome assembly"/>
    <property type="evidence" value="ECO:0007669"/>
    <property type="project" value="InterPro"/>
</dbReference>
<dbReference type="Pfam" id="PF00400">
    <property type="entry name" value="WD40"/>
    <property type="match status" value="4"/>
</dbReference>
<dbReference type="GO" id="GO:0034274">
    <property type="term" value="C:Atg12-Atg5-Atg16 complex"/>
    <property type="evidence" value="ECO:0007669"/>
    <property type="project" value="TreeGrafter"/>
</dbReference>
<keyword evidence="3" id="KW-0677">Repeat</keyword>
<keyword evidence="2 4" id="KW-0853">WD repeat</keyword>
<dbReference type="InterPro" id="IPR045160">
    <property type="entry name" value="ATG16"/>
</dbReference>
<accession>A0A085NMN6</accession>
<reference evidence="8 9" key="1">
    <citation type="journal article" date="2014" name="Nat. Genet.">
        <title>Genome and transcriptome of the porcine whipworm Trichuris suis.</title>
        <authorList>
            <person name="Jex A.R."/>
            <person name="Nejsum P."/>
            <person name="Schwarz E.M."/>
            <person name="Hu L."/>
            <person name="Young N.D."/>
            <person name="Hall R.S."/>
            <person name="Korhonen P.K."/>
            <person name="Liao S."/>
            <person name="Thamsborg S."/>
            <person name="Xia J."/>
            <person name="Xu P."/>
            <person name="Wang S."/>
            <person name="Scheerlinck J.P."/>
            <person name="Hofmann A."/>
            <person name="Sternberg P.W."/>
            <person name="Wang J."/>
            <person name="Gasser R.B."/>
        </authorList>
    </citation>
    <scope>NUCLEOTIDE SEQUENCE [LARGE SCALE GENOMIC DNA]</scope>
    <source>
        <strain evidence="8">DCEP-RM93F</strain>
        <strain evidence="7">DCEP-RM93M</strain>
    </source>
</reference>
<dbReference type="CDD" id="cd22887">
    <property type="entry name" value="Atg16_CCD"/>
    <property type="match status" value="1"/>
</dbReference>
<dbReference type="PROSITE" id="PS50082">
    <property type="entry name" value="WD_REPEATS_2"/>
    <property type="match status" value="4"/>
</dbReference>
<feature type="repeat" description="WD" evidence="4">
    <location>
        <begin position="269"/>
        <end position="310"/>
    </location>
</feature>
<dbReference type="SUPFAM" id="SSF52540">
    <property type="entry name" value="P-loop containing nucleoside triphosphate hydrolases"/>
    <property type="match status" value="1"/>
</dbReference>
<dbReference type="InterPro" id="IPR001680">
    <property type="entry name" value="WD40_rpt"/>
</dbReference>
<dbReference type="Proteomes" id="UP000030758">
    <property type="component" value="Unassembled WGS sequence"/>
</dbReference>
<evidence type="ECO:0000256" key="2">
    <source>
        <dbReference type="ARBA" id="ARBA00022574"/>
    </source>
</evidence>
<dbReference type="AlphaFoldDB" id="A0A085NMN6"/>
<feature type="repeat" description="WD" evidence="4">
    <location>
        <begin position="355"/>
        <end position="396"/>
    </location>
</feature>
<dbReference type="Gene3D" id="1.20.5.170">
    <property type="match status" value="1"/>
</dbReference>
<evidence type="ECO:0000259" key="6">
    <source>
        <dbReference type="Pfam" id="PF08614"/>
    </source>
</evidence>
<dbReference type="GO" id="GO:0043495">
    <property type="term" value="F:protein-membrane adaptor activity"/>
    <property type="evidence" value="ECO:0007669"/>
    <property type="project" value="TreeGrafter"/>
</dbReference>
<evidence type="ECO:0000256" key="4">
    <source>
        <dbReference type="PROSITE-ProRule" id="PRU00221"/>
    </source>
</evidence>
<name>A0A085NMN6_9BILA</name>
<feature type="coiled-coil region" evidence="5">
    <location>
        <begin position="88"/>
        <end position="199"/>
    </location>
</feature>